<evidence type="ECO:0000313" key="4">
    <source>
        <dbReference type="Proteomes" id="UP001140206"/>
    </source>
</evidence>
<evidence type="ECO:0000256" key="1">
    <source>
        <dbReference type="SAM" id="MobiDB-lite"/>
    </source>
</evidence>
<organism evidence="3 4">
    <name type="scientific">Rhynchospora pubera</name>
    <dbReference type="NCBI Taxonomy" id="906938"/>
    <lineage>
        <taxon>Eukaryota</taxon>
        <taxon>Viridiplantae</taxon>
        <taxon>Streptophyta</taxon>
        <taxon>Embryophyta</taxon>
        <taxon>Tracheophyta</taxon>
        <taxon>Spermatophyta</taxon>
        <taxon>Magnoliopsida</taxon>
        <taxon>Liliopsida</taxon>
        <taxon>Poales</taxon>
        <taxon>Cyperaceae</taxon>
        <taxon>Cyperoideae</taxon>
        <taxon>Rhynchosporeae</taxon>
        <taxon>Rhynchospora</taxon>
    </lineage>
</organism>
<dbReference type="Proteomes" id="UP001140206">
    <property type="component" value="Chromosome 1"/>
</dbReference>
<feature type="compositionally biased region" description="Basic and acidic residues" evidence="1">
    <location>
        <begin position="162"/>
        <end position="172"/>
    </location>
</feature>
<evidence type="ECO:0000313" key="3">
    <source>
        <dbReference type="EMBL" id="KAJ4805988.1"/>
    </source>
</evidence>
<dbReference type="PANTHER" id="PTHR36777">
    <property type="entry name" value="EXPRESSED PROTEIN"/>
    <property type="match status" value="1"/>
</dbReference>
<keyword evidence="4" id="KW-1185">Reference proteome</keyword>
<protein>
    <submittedName>
        <fullName evidence="3">Transmembrane protein</fullName>
    </submittedName>
</protein>
<comment type="caution">
    <text evidence="3">The sequence shown here is derived from an EMBL/GenBank/DDBJ whole genome shotgun (WGS) entry which is preliminary data.</text>
</comment>
<name>A0AAV8GSH3_9POAL</name>
<accession>A0AAV8GSH3</accession>
<dbReference type="AlphaFoldDB" id="A0AAV8GSH3"/>
<feature type="region of interest" description="Disordered" evidence="1">
    <location>
        <begin position="145"/>
        <end position="172"/>
    </location>
</feature>
<dbReference type="PANTHER" id="PTHR36777:SF2">
    <property type="entry name" value="EXPRESSED PROTEIN"/>
    <property type="match status" value="1"/>
</dbReference>
<gene>
    <name evidence="3" type="ORF">LUZ62_018554</name>
</gene>
<keyword evidence="2" id="KW-1133">Transmembrane helix</keyword>
<proteinExistence type="predicted"/>
<reference evidence="3" key="1">
    <citation type="submission" date="2022-08" db="EMBL/GenBank/DDBJ databases">
        <authorList>
            <person name="Marques A."/>
        </authorList>
    </citation>
    <scope>NUCLEOTIDE SEQUENCE</scope>
    <source>
        <strain evidence="3">RhyPub2mFocal</strain>
        <tissue evidence="3">Leaves</tissue>
    </source>
</reference>
<keyword evidence="2" id="KW-0472">Membrane</keyword>
<feature type="transmembrane region" description="Helical" evidence="2">
    <location>
        <begin position="97"/>
        <end position="114"/>
    </location>
</feature>
<keyword evidence="2 3" id="KW-0812">Transmembrane</keyword>
<evidence type="ECO:0000256" key="2">
    <source>
        <dbReference type="SAM" id="Phobius"/>
    </source>
</evidence>
<sequence>MASAAAVTGGVTLQPLLLPLSSRLNRATPLSSPFARFPSLLSPQFPSIASHASRRTPSPVVAAQFNFAKVVQTAYRIGKDVIETGTNLVPESVPRPVARIGVGFVAVSLTVFLLKSVLSTAFFVLQAMMGVIYFSFVALNSDEGSGGSGNKKMNMSDDDPVEEARRIMEKYK</sequence>
<dbReference type="EMBL" id="JAMFTS010000001">
    <property type="protein sequence ID" value="KAJ4805988.1"/>
    <property type="molecule type" value="Genomic_DNA"/>
</dbReference>